<dbReference type="PANTHER" id="PTHR10622">
    <property type="entry name" value="HET DOMAIN-CONTAINING PROTEIN"/>
    <property type="match status" value="1"/>
</dbReference>
<dbReference type="AlphaFoldDB" id="A0A2J6QLM5"/>
<dbReference type="InterPro" id="IPR010730">
    <property type="entry name" value="HET"/>
</dbReference>
<keyword evidence="3" id="KW-1185">Reference proteome</keyword>
<dbReference type="EMBL" id="KZ613466">
    <property type="protein sequence ID" value="PMD27155.1"/>
    <property type="molecule type" value="Genomic_DNA"/>
</dbReference>
<dbReference type="Proteomes" id="UP000235672">
    <property type="component" value="Unassembled WGS sequence"/>
</dbReference>
<evidence type="ECO:0000259" key="1">
    <source>
        <dbReference type="Pfam" id="PF06985"/>
    </source>
</evidence>
<dbReference type="Pfam" id="PF06985">
    <property type="entry name" value="HET"/>
    <property type="match status" value="1"/>
</dbReference>
<organism evidence="2 3">
    <name type="scientific">Hyaloscypha hepaticicola</name>
    <dbReference type="NCBI Taxonomy" id="2082293"/>
    <lineage>
        <taxon>Eukaryota</taxon>
        <taxon>Fungi</taxon>
        <taxon>Dikarya</taxon>
        <taxon>Ascomycota</taxon>
        <taxon>Pezizomycotina</taxon>
        <taxon>Leotiomycetes</taxon>
        <taxon>Helotiales</taxon>
        <taxon>Hyaloscyphaceae</taxon>
        <taxon>Hyaloscypha</taxon>
    </lineage>
</organism>
<dbReference type="OrthoDB" id="3594014at2759"/>
<accession>A0A2J6QLM5</accession>
<sequence>MAISHTCGVKGLCFSYRLDPNRGMILHFVYSSPLLTSHNSLTHYHYASTPAMRLINIKTYQLVTFDNWDTTPPYAILSHTWEQEEVLFHDITTDADGMKKKRGWGKILGASVEAEKLGILYLWVDTCCIDKTSSAELSQSINSMFAWYRDARICFAYLGDFNGDDVEAFDMSRWWTRGWTLQELIAPVEVMFFAQDWTFVTLRSSSTERIAAFTGIGEVILSGDHLDELHNFSVAEKFSWAAKRMTTCGEDRAYSLMGIFGVNMAMIYGEGEQAACYRLQKEIFAVYPDHSIFAWDLKRSLLEYLSGSAKETYDLFAPTISAFDLSGDIICEPYDWVLIGAPKESKPKSASNKSKQLSAFSSFSHGIRVQMLVESTFDNHFLAYLACRQCDRPQTSLTINLVLDRKSGQYRRYFDQSAKVDEVNLDSYTGYKTTLEDVYIAQPRLDYAFSYRPGRYHLGAASDVPDPELLLFLEDESARQAGFTLEALQDPRWQRLAGQPHIQARSGLLLRKTNEGHEHVVVYRHKDTNENFAILIRNVLRPTPLPPICFWITILINAVKTPLTSEREHLEWLCDHQSRGSLIDPSERMVIKPLPSGKQVILSVNTFAVGTDLEFRLTVIVKEPKI</sequence>
<gene>
    <name evidence="2" type="ORF">NA56DRAFT_226070</name>
</gene>
<proteinExistence type="predicted"/>
<reference evidence="2 3" key="1">
    <citation type="submission" date="2016-05" db="EMBL/GenBank/DDBJ databases">
        <title>A degradative enzymes factory behind the ericoid mycorrhizal symbiosis.</title>
        <authorList>
            <consortium name="DOE Joint Genome Institute"/>
            <person name="Martino E."/>
            <person name="Morin E."/>
            <person name="Grelet G."/>
            <person name="Kuo A."/>
            <person name="Kohler A."/>
            <person name="Daghino S."/>
            <person name="Barry K."/>
            <person name="Choi C."/>
            <person name="Cichocki N."/>
            <person name="Clum A."/>
            <person name="Copeland A."/>
            <person name="Hainaut M."/>
            <person name="Haridas S."/>
            <person name="Labutti K."/>
            <person name="Lindquist E."/>
            <person name="Lipzen A."/>
            <person name="Khouja H.-R."/>
            <person name="Murat C."/>
            <person name="Ohm R."/>
            <person name="Olson A."/>
            <person name="Spatafora J."/>
            <person name="Veneault-Fourrey C."/>
            <person name="Henrissat B."/>
            <person name="Grigoriev I."/>
            <person name="Martin F."/>
            <person name="Perotto S."/>
        </authorList>
    </citation>
    <scope>NUCLEOTIDE SEQUENCE [LARGE SCALE GENOMIC DNA]</scope>
    <source>
        <strain evidence="2 3">UAMH 7357</strain>
    </source>
</reference>
<evidence type="ECO:0000313" key="2">
    <source>
        <dbReference type="EMBL" id="PMD27155.1"/>
    </source>
</evidence>
<feature type="domain" description="Heterokaryon incompatibility" evidence="1">
    <location>
        <begin position="74"/>
        <end position="165"/>
    </location>
</feature>
<evidence type="ECO:0000313" key="3">
    <source>
        <dbReference type="Proteomes" id="UP000235672"/>
    </source>
</evidence>
<dbReference type="PANTHER" id="PTHR10622:SF10">
    <property type="entry name" value="HET DOMAIN-CONTAINING PROTEIN"/>
    <property type="match status" value="1"/>
</dbReference>
<name>A0A2J6QLM5_9HELO</name>
<protein>
    <submittedName>
        <fullName evidence="2">HET-domain-containing protein</fullName>
    </submittedName>
</protein>